<feature type="domain" description="ABC3 transporter permease C-terminal" evidence="8">
    <location>
        <begin position="519"/>
        <end position="637"/>
    </location>
</feature>
<name>A0A542DLV6_AMYCI</name>
<evidence type="ECO:0000256" key="2">
    <source>
        <dbReference type="ARBA" id="ARBA00005236"/>
    </source>
</evidence>
<protein>
    <submittedName>
        <fullName evidence="9">Putative ABC transport system permease protein</fullName>
    </submittedName>
</protein>
<dbReference type="Pfam" id="PF02687">
    <property type="entry name" value="FtsX"/>
    <property type="match status" value="2"/>
</dbReference>
<organism evidence="9 10">
    <name type="scientific">Amycolatopsis cihanbeyliensis</name>
    <dbReference type="NCBI Taxonomy" id="1128664"/>
    <lineage>
        <taxon>Bacteria</taxon>
        <taxon>Bacillati</taxon>
        <taxon>Actinomycetota</taxon>
        <taxon>Actinomycetes</taxon>
        <taxon>Pseudonocardiales</taxon>
        <taxon>Pseudonocardiaceae</taxon>
        <taxon>Amycolatopsis</taxon>
    </lineage>
</organism>
<dbReference type="OrthoDB" id="3223244at2"/>
<feature type="transmembrane region" description="Helical" evidence="7">
    <location>
        <begin position="290"/>
        <end position="313"/>
    </location>
</feature>
<keyword evidence="6 7" id="KW-0472">Membrane</keyword>
<feature type="transmembrane region" description="Helical" evidence="7">
    <location>
        <begin position="113"/>
        <end position="139"/>
    </location>
</feature>
<feature type="transmembrane region" description="Helical" evidence="7">
    <location>
        <begin position="560"/>
        <end position="585"/>
    </location>
</feature>
<evidence type="ECO:0000259" key="8">
    <source>
        <dbReference type="Pfam" id="PF02687"/>
    </source>
</evidence>
<reference evidence="9 10" key="1">
    <citation type="submission" date="2019-06" db="EMBL/GenBank/DDBJ databases">
        <title>Sequencing the genomes of 1000 actinobacteria strains.</title>
        <authorList>
            <person name="Klenk H.-P."/>
        </authorList>
    </citation>
    <scope>NUCLEOTIDE SEQUENCE [LARGE SCALE GENOMIC DNA]</scope>
    <source>
        <strain evidence="9 10">DSM 45679</strain>
    </source>
</reference>
<dbReference type="InterPro" id="IPR003838">
    <property type="entry name" value="ABC3_permease_C"/>
</dbReference>
<dbReference type="GO" id="GO:0044874">
    <property type="term" value="P:lipoprotein localization to outer membrane"/>
    <property type="evidence" value="ECO:0007669"/>
    <property type="project" value="TreeGrafter"/>
</dbReference>
<dbReference type="PANTHER" id="PTHR30489">
    <property type="entry name" value="LIPOPROTEIN-RELEASING SYSTEM TRANSMEMBRANE PROTEIN LOLE"/>
    <property type="match status" value="1"/>
</dbReference>
<comment type="similarity">
    <text evidence="2">Belongs to the ABC-4 integral membrane protein family. LolC/E subfamily.</text>
</comment>
<dbReference type="EMBL" id="VFML01000001">
    <property type="protein sequence ID" value="TQJ04067.1"/>
    <property type="molecule type" value="Genomic_DNA"/>
</dbReference>
<dbReference type="InterPro" id="IPR051447">
    <property type="entry name" value="Lipoprotein-release_system"/>
</dbReference>
<evidence type="ECO:0000256" key="3">
    <source>
        <dbReference type="ARBA" id="ARBA00022475"/>
    </source>
</evidence>
<sequence length="644" mass="66877">MFRLSWSTFRERWQLFLGSIITVSIGVALVQSSLLILITAASFDAPSGMPALARARLQDSYVTAISLVGITLALAVFLTVFIVSSTFAFTVAQRRRDLALLRLTGGSRKQLRRLLLSEAMLLGLVGTALGIPFGLLVMQWQSRLLVSFGFLPTGFGPEWQTWILAVSVGIGLGVALAGVLVSSRRAGRVRPLEALRGSGGATRVMTPSRWFFGVLFLAGATAMMIIAQVAGPSAAIPLTMLVALAAAVGLSALSPLVVPVFARVLGLLLRTRPVGTIAAANLRDGVRRSAATAAPLIVLVGILAGLFGTALSITEASERELRRDTAADFVVTSPVDDASRIAGVPGVATTSVEVAVPLVLTLPEHDEDESGTPLGHARVIDPAAYRQAHSVRAVSGSLDALQGHAVAVGAGRSGEPGFSLGDTLHVRIGDRELRLPIVAVLPGKMSGGPDLLLPSGITPEPVLTSTTAQTFVSTATGADRTAVGDRIRASVHGTVDSADAWVRQRAEAEQRTQLSIFTMIAGMAGLYALFAVINAVVIAAADRRAEFAAARLSGLTRGQVVRMAVLESATVTATGVLLGGVAATGTLLGIRGALQRVTGFGVVELPWPAIGALVTGAFLVVGLTSLWTARSATRPNPTSLVGDD</sequence>
<evidence type="ECO:0000256" key="6">
    <source>
        <dbReference type="ARBA" id="ARBA00023136"/>
    </source>
</evidence>
<feature type="transmembrane region" description="Helical" evidence="7">
    <location>
        <begin position="210"/>
        <end position="230"/>
    </location>
</feature>
<feature type="transmembrane region" description="Helical" evidence="7">
    <location>
        <begin position="159"/>
        <end position="181"/>
    </location>
</feature>
<feature type="transmembrane region" description="Helical" evidence="7">
    <location>
        <begin position="514"/>
        <end position="539"/>
    </location>
</feature>
<evidence type="ECO:0000256" key="1">
    <source>
        <dbReference type="ARBA" id="ARBA00004651"/>
    </source>
</evidence>
<evidence type="ECO:0000313" key="9">
    <source>
        <dbReference type="EMBL" id="TQJ04067.1"/>
    </source>
</evidence>
<feature type="domain" description="ABC3 transporter permease C-terminal" evidence="8">
    <location>
        <begin position="70"/>
        <end position="188"/>
    </location>
</feature>
<feature type="transmembrane region" description="Helical" evidence="7">
    <location>
        <begin position="236"/>
        <end position="269"/>
    </location>
</feature>
<dbReference type="RefSeq" id="WP_141999796.1">
    <property type="nucleotide sequence ID" value="NZ_VFML01000001.1"/>
</dbReference>
<gene>
    <name evidence="9" type="ORF">FB471_3848</name>
</gene>
<dbReference type="AlphaFoldDB" id="A0A542DLV6"/>
<keyword evidence="3" id="KW-1003">Cell membrane</keyword>
<evidence type="ECO:0000256" key="5">
    <source>
        <dbReference type="ARBA" id="ARBA00022989"/>
    </source>
</evidence>
<feature type="transmembrane region" description="Helical" evidence="7">
    <location>
        <begin position="61"/>
        <end position="92"/>
    </location>
</feature>
<comment type="caution">
    <text evidence="9">The sequence shown here is derived from an EMBL/GenBank/DDBJ whole genome shotgun (WGS) entry which is preliminary data.</text>
</comment>
<feature type="transmembrane region" description="Helical" evidence="7">
    <location>
        <begin position="15"/>
        <end position="41"/>
    </location>
</feature>
<proteinExistence type="inferred from homology"/>
<dbReference type="PANTHER" id="PTHR30489:SF0">
    <property type="entry name" value="LIPOPROTEIN-RELEASING SYSTEM TRANSMEMBRANE PROTEIN LOLE"/>
    <property type="match status" value="1"/>
</dbReference>
<dbReference type="Proteomes" id="UP000320876">
    <property type="component" value="Unassembled WGS sequence"/>
</dbReference>
<evidence type="ECO:0000256" key="4">
    <source>
        <dbReference type="ARBA" id="ARBA00022692"/>
    </source>
</evidence>
<feature type="transmembrane region" description="Helical" evidence="7">
    <location>
        <begin position="605"/>
        <end position="627"/>
    </location>
</feature>
<keyword evidence="4 7" id="KW-0812">Transmembrane</keyword>
<evidence type="ECO:0000256" key="7">
    <source>
        <dbReference type="SAM" id="Phobius"/>
    </source>
</evidence>
<dbReference type="GO" id="GO:0098797">
    <property type="term" value="C:plasma membrane protein complex"/>
    <property type="evidence" value="ECO:0007669"/>
    <property type="project" value="TreeGrafter"/>
</dbReference>
<comment type="subcellular location">
    <subcellularLocation>
        <location evidence="1">Cell membrane</location>
        <topology evidence="1">Multi-pass membrane protein</topology>
    </subcellularLocation>
</comment>
<keyword evidence="10" id="KW-1185">Reference proteome</keyword>
<accession>A0A542DLV6</accession>
<keyword evidence="5 7" id="KW-1133">Transmembrane helix</keyword>
<evidence type="ECO:0000313" key="10">
    <source>
        <dbReference type="Proteomes" id="UP000320876"/>
    </source>
</evidence>